<dbReference type="OrthoDB" id="273340at2759"/>
<reference evidence="2 4" key="1">
    <citation type="journal article" date="2014" name="BMC Genomics">
        <title>Genome sequence of Anopheles sinensis provides insight into genetics basis of mosquito competence for malaria parasites.</title>
        <authorList>
            <person name="Zhou D."/>
            <person name="Zhang D."/>
            <person name="Ding G."/>
            <person name="Shi L."/>
            <person name="Hou Q."/>
            <person name="Ye Y."/>
            <person name="Xu Y."/>
            <person name="Zhou H."/>
            <person name="Xiong C."/>
            <person name="Li S."/>
            <person name="Yu J."/>
            <person name="Hong S."/>
            <person name="Yu X."/>
            <person name="Zou P."/>
            <person name="Chen C."/>
            <person name="Chang X."/>
            <person name="Wang W."/>
            <person name="Lv Y."/>
            <person name="Sun Y."/>
            <person name="Ma L."/>
            <person name="Shen B."/>
            <person name="Zhu C."/>
        </authorList>
    </citation>
    <scope>NUCLEOTIDE SEQUENCE [LARGE SCALE GENOMIC DNA]</scope>
</reference>
<dbReference type="EnsemblMetazoa" id="ASIC001680-RA">
    <property type="protein sequence ID" value="ASIC001680-PA"/>
    <property type="gene ID" value="ASIC001680"/>
</dbReference>
<proteinExistence type="predicted"/>
<accession>A0A084WV04</accession>
<reference evidence="3" key="2">
    <citation type="submission" date="2020-05" db="UniProtKB">
        <authorList>
            <consortium name="EnsemblMetazoa"/>
        </authorList>
    </citation>
    <scope>IDENTIFICATION</scope>
</reference>
<dbReference type="OMA" id="GYFMDVR"/>
<gene>
    <name evidence="2" type="ORF">ZHAS_00001680</name>
</gene>
<organism evidence="2">
    <name type="scientific">Anopheles sinensis</name>
    <name type="common">Mosquito</name>
    <dbReference type="NCBI Taxonomy" id="74873"/>
    <lineage>
        <taxon>Eukaryota</taxon>
        <taxon>Metazoa</taxon>
        <taxon>Ecdysozoa</taxon>
        <taxon>Arthropoda</taxon>
        <taxon>Hexapoda</taxon>
        <taxon>Insecta</taxon>
        <taxon>Pterygota</taxon>
        <taxon>Neoptera</taxon>
        <taxon>Endopterygota</taxon>
        <taxon>Diptera</taxon>
        <taxon>Nematocera</taxon>
        <taxon>Culicoidea</taxon>
        <taxon>Culicidae</taxon>
        <taxon>Anophelinae</taxon>
        <taxon>Anopheles</taxon>
    </lineage>
</organism>
<dbReference type="STRING" id="74873.A0A084WV04"/>
<sequence>MQPSRQIQSVSLGKRVNKLEHDTTSVQFDKGIGRREITFTLPDRSKGRKTDQEQNRSRQQMLKKHKEERRQVIRSAKGVIKKMVMKKPYGQ</sequence>
<protein>
    <submittedName>
        <fullName evidence="2 3">Uncharacterized protein</fullName>
    </submittedName>
</protein>
<evidence type="ECO:0000313" key="3">
    <source>
        <dbReference type="EnsemblMetazoa" id="ASIC001680-PA"/>
    </source>
</evidence>
<evidence type="ECO:0000313" key="4">
    <source>
        <dbReference type="Proteomes" id="UP000030765"/>
    </source>
</evidence>
<dbReference type="Proteomes" id="UP000030765">
    <property type="component" value="Unassembled WGS sequence"/>
</dbReference>
<feature type="compositionally biased region" description="Basic and acidic residues" evidence="1">
    <location>
        <begin position="41"/>
        <end position="56"/>
    </location>
</feature>
<dbReference type="AlphaFoldDB" id="A0A084WV04"/>
<dbReference type="EMBL" id="KL644024">
    <property type="protein sequence ID" value="KFB54048.1"/>
    <property type="molecule type" value="Genomic_DNA"/>
</dbReference>
<dbReference type="EMBL" id="ATLV01007348">
    <property type="status" value="NOT_ANNOTATED_CDS"/>
    <property type="molecule type" value="Genomic_DNA"/>
</dbReference>
<evidence type="ECO:0000256" key="1">
    <source>
        <dbReference type="SAM" id="MobiDB-lite"/>
    </source>
</evidence>
<feature type="region of interest" description="Disordered" evidence="1">
    <location>
        <begin position="41"/>
        <end position="69"/>
    </location>
</feature>
<dbReference type="VEuPathDB" id="VectorBase:ASIS019000"/>
<dbReference type="VEuPathDB" id="VectorBase:ASIC001680"/>
<name>A0A084WV04_ANOSI</name>
<evidence type="ECO:0000313" key="2">
    <source>
        <dbReference type="EMBL" id="KFB54048.1"/>
    </source>
</evidence>
<keyword evidence="4" id="KW-1185">Reference proteome</keyword>